<evidence type="ECO:0000313" key="3">
    <source>
        <dbReference type="Proteomes" id="UP001397290"/>
    </source>
</evidence>
<reference evidence="2 3" key="1">
    <citation type="submission" date="2020-02" db="EMBL/GenBank/DDBJ databases">
        <title>Comparative genomics of the hypocrealean fungal genus Beauvera.</title>
        <authorList>
            <person name="Showalter D.N."/>
            <person name="Bushley K.E."/>
            <person name="Rehner S.A."/>
        </authorList>
    </citation>
    <scope>NUCLEOTIDE SEQUENCE [LARGE SCALE GENOMIC DNA]</scope>
    <source>
        <strain evidence="2 3">ARSEF4384</strain>
    </source>
</reference>
<dbReference type="AlphaFoldDB" id="A0AAW0S7F5"/>
<gene>
    <name evidence="2" type="ORF">G3M48_003339</name>
</gene>
<dbReference type="Proteomes" id="UP001397290">
    <property type="component" value="Unassembled WGS sequence"/>
</dbReference>
<protein>
    <recommendedName>
        <fullName evidence="4">Secreted protein</fullName>
    </recommendedName>
</protein>
<sequence length="220" mass="24396">MRSPVAISVLWLVSILQPATAGPLGRLNKWLPRSDAATSSAAASSAAASSAAASSEAGNPSGTDPNDSLMVHHFYPSLAAPQSDADHFSPIRHDKHRSRACPRRLAYFGLATHNIVARPFVFSARHGSSFYFDPPVCFYECLDFSANYGACAVFNRKWPRADADNLHRVRGYFFFFNPDRRVFSYIHCLETESDSNRWLLDLVRDPFVASYVLATNLTFS</sequence>
<proteinExistence type="predicted"/>
<keyword evidence="1" id="KW-0732">Signal</keyword>
<comment type="caution">
    <text evidence="2">The sequence shown here is derived from an EMBL/GenBank/DDBJ whole genome shotgun (WGS) entry which is preliminary data.</text>
</comment>
<name>A0AAW0S7F5_9HYPO</name>
<organism evidence="2 3">
    <name type="scientific">Beauveria asiatica</name>
    <dbReference type="NCBI Taxonomy" id="1069075"/>
    <lineage>
        <taxon>Eukaryota</taxon>
        <taxon>Fungi</taxon>
        <taxon>Dikarya</taxon>
        <taxon>Ascomycota</taxon>
        <taxon>Pezizomycotina</taxon>
        <taxon>Sordariomycetes</taxon>
        <taxon>Hypocreomycetidae</taxon>
        <taxon>Hypocreales</taxon>
        <taxon>Cordycipitaceae</taxon>
        <taxon>Beauveria</taxon>
    </lineage>
</organism>
<evidence type="ECO:0000256" key="1">
    <source>
        <dbReference type="SAM" id="SignalP"/>
    </source>
</evidence>
<evidence type="ECO:0000313" key="2">
    <source>
        <dbReference type="EMBL" id="KAK8150273.1"/>
    </source>
</evidence>
<feature type="chain" id="PRO_5043934428" description="Secreted protein" evidence="1">
    <location>
        <begin position="22"/>
        <end position="220"/>
    </location>
</feature>
<evidence type="ECO:0008006" key="4">
    <source>
        <dbReference type="Google" id="ProtNLM"/>
    </source>
</evidence>
<feature type="signal peptide" evidence="1">
    <location>
        <begin position="1"/>
        <end position="21"/>
    </location>
</feature>
<keyword evidence="3" id="KW-1185">Reference proteome</keyword>
<accession>A0AAW0S7F5</accession>
<dbReference type="EMBL" id="JAAHCF010000022">
    <property type="protein sequence ID" value="KAK8150273.1"/>
    <property type="molecule type" value="Genomic_DNA"/>
</dbReference>